<proteinExistence type="predicted"/>
<sequence>MAQQLYFSRDTRMFVQFRNPADNTEAAAKLGA</sequence>
<gene>
    <name evidence="1" type="ORF">METZ01_LOCUS231470</name>
</gene>
<name>A0A382GU26_9ZZZZ</name>
<feature type="non-terminal residue" evidence="1">
    <location>
        <position position="32"/>
    </location>
</feature>
<reference evidence="1" key="1">
    <citation type="submission" date="2018-05" db="EMBL/GenBank/DDBJ databases">
        <authorList>
            <person name="Lanie J.A."/>
            <person name="Ng W.-L."/>
            <person name="Kazmierczak K.M."/>
            <person name="Andrzejewski T.M."/>
            <person name="Davidsen T.M."/>
            <person name="Wayne K.J."/>
            <person name="Tettelin H."/>
            <person name="Glass J.I."/>
            <person name="Rusch D."/>
            <person name="Podicherti R."/>
            <person name="Tsui H.-C.T."/>
            <person name="Winkler M.E."/>
        </authorList>
    </citation>
    <scope>NUCLEOTIDE SEQUENCE</scope>
</reference>
<dbReference type="EMBL" id="UINC01057453">
    <property type="protein sequence ID" value="SVB78616.1"/>
    <property type="molecule type" value="Genomic_DNA"/>
</dbReference>
<accession>A0A382GU26</accession>
<protein>
    <submittedName>
        <fullName evidence="1">Uncharacterized protein</fullName>
    </submittedName>
</protein>
<evidence type="ECO:0000313" key="1">
    <source>
        <dbReference type="EMBL" id="SVB78616.1"/>
    </source>
</evidence>
<dbReference type="AlphaFoldDB" id="A0A382GU26"/>
<organism evidence="1">
    <name type="scientific">marine metagenome</name>
    <dbReference type="NCBI Taxonomy" id="408172"/>
    <lineage>
        <taxon>unclassified sequences</taxon>
        <taxon>metagenomes</taxon>
        <taxon>ecological metagenomes</taxon>
    </lineage>
</organism>